<sequence length="137" mass="15188">EARSKTISVPDLLNQPLLERHFINSNYVTISNRNLIRAMNNNYLRIGTLLCIVSIVSSQNVTVTYVEDGVSLYRGSGFSSGCYLNLGCFPYWCLGNISLCRAGFSLTFWIKAYSDVSPDLDPQVLLTSGGHRTNNEG</sequence>
<dbReference type="EMBL" id="JASAOG010000211">
    <property type="protein sequence ID" value="KAK0043791.1"/>
    <property type="molecule type" value="Genomic_DNA"/>
</dbReference>
<accession>A0AAD8EYI0</accession>
<reference evidence="1" key="1">
    <citation type="journal article" date="2023" name="PLoS Negl. Trop. Dis.">
        <title>A genome sequence for Biomphalaria pfeifferi, the major vector snail for the human-infecting parasite Schistosoma mansoni.</title>
        <authorList>
            <person name="Bu L."/>
            <person name="Lu L."/>
            <person name="Laidemitt M.R."/>
            <person name="Zhang S.M."/>
            <person name="Mutuku M."/>
            <person name="Mkoji G."/>
            <person name="Steinauer M."/>
            <person name="Loker E.S."/>
        </authorList>
    </citation>
    <scope>NUCLEOTIDE SEQUENCE</scope>
    <source>
        <strain evidence="1">KasaAsao</strain>
    </source>
</reference>
<reference evidence="1" key="2">
    <citation type="submission" date="2023-04" db="EMBL/GenBank/DDBJ databases">
        <authorList>
            <person name="Bu L."/>
            <person name="Lu L."/>
            <person name="Laidemitt M.R."/>
            <person name="Zhang S.M."/>
            <person name="Mutuku M."/>
            <person name="Mkoji G."/>
            <person name="Steinauer M."/>
            <person name="Loker E.S."/>
        </authorList>
    </citation>
    <scope>NUCLEOTIDE SEQUENCE</scope>
    <source>
        <strain evidence="1">KasaAsao</strain>
        <tissue evidence="1">Whole Snail</tissue>
    </source>
</reference>
<keyword evidence="2" id="KW-1185">Reference proteome</keyword>
<dbReference type="Proteomes" id="UP001233172">
    <property type="component" value="Unassembled WGS sequence"/>
</dbReference>
<proteinExistence type="predicted"/>
<gene>
    <name evidence="1" type="ORF">Bpfe_026758</name>
</gene>
<protein>
    <submittedName>
        <fullName evidence="1">Uncharacterized protein</fullName>
    </submittedName>
</protein>
<feature type="non-terminal residue" evidence="1">
    <location>
        <position position="1"/>
    </location>
</feature>
<evidence type="ECO:0000313" key="2">
    <source>
        <dbReference type="Proteomes" id="UP001233172"/>
    </source>
</evidence>
<dbReference type="AlphaFoldDB" id="A0AAD8EYI0"/>
<name>A0AAD8EYI0_BIOPF</name>
<organism evidence="1 2">
    <name type="scientific">Biomphalaria pfeifferi</name>
    <name type="common">Bloodfluke planorb</name>
    <name type="synonym">Freshwater snail</name>
    <dbReference type="NCBI Taxonomy" id="112525"/>
    <lineage>
        <taxon>Eukaryota</taxon>
        <taxon>Metazoa</taxon>
        <taxon>Spiralia</taxon>
        <taxon>Lophotrochozoa</taxon>
        <taxon>Mollusca</taxon>
        <taxon>Gastropoda</taxon>
        <taxon>Heterobranchia</taxon>
        <taxon>Euthyneura</taxon>
        <taxon>Panpulmonata</taxon>
        <taxon>Hygrophila</taxon>
        <taxon>Lymnaeoidea</taxon>
        <taxon>Planorbidae</taxon>
        <taxon>Biomphalaria</taxon>
    </lineage>
</organism>
<feature type="non-terminal residue" evidence="1">
    <location>
        <position position="137"/>
    </location>
</feature>
<evidence type="ECO:0000313" key="1">
    <source>
        <dbReference type="EMBL" id="KAK0043791.1"/>
    </source>
</evidence>
<comment type="caution">
    <text evidence="1">The sequence shown here is derived from an EMBL/GenBank/DDBJ whole genome shotgun (WGS) entry which is preliminary data.</text>
</comment>